<dbReference type="Proteomes" id="UP001432128">
    <property type="component" value="Chromosome"/>
</dbReference>
<feature type="transmembrane region" description="Helical" evidence="1">
    <location>
        <begin position="37"/>
        <end position="58"/>
    </location>
</feature>
<reference evidence="3 4" key="1">
    <citation type="submission" date="2022-10" db="EMBL/GenBank/DDBJ databases">
        <title>The complete genomes of actinobacterial strains from the NBC collection.</title>
        <authorList>
            <person name="Joergensen T.S."/>
            <person name="Alvarez Arevalo M."/>
            <person name="Sterndorff E.B."/>
            <person name="Faurdal D."/>
            <person name="Vuksanovic O."/>
            <person name="Mourched A.-S."/>
            <person name="Charusanti P."/>
            <person name="Shaw S."/>
            <person name="Blin K."/>
            <person name="Weber T."/>
        </authorList>
    </citation>
    <scope>NUCLEOTIDE SEQUENCE [LARGE SCALE GENOMIC DNA]</scope>
    <source>
        <strain evidence="3 4">NBC_00319</strain>
    </source>
</reference>
<dbReference type="GO" id="GO:0005840">
    <property type="term" value="C:ribosome"/>
    <property type="evidence" value="ECO:0007669"/>
    <property type="project" value="UniProtKB-KW"/>
</dbReference>
<sequence length="126" mass="13688">MTRRRELLHTGAGVVFGVAFVYLAACYVFDAIDSPSIYRVFLAIVSVVLAASIGVNGYRRMTGRSRPALAYPRVNPASVPFDDVVAVTTGTDDRIDAIRQLREAHPGLGLKDAKDLVDEVLARPDL</sequence>
<dbReference type="GO" id="GO:0006412">
    <property type="term" value="P:translation"/>
    <property type="evidence" value="ECO:0007669"/>
    <property type="project" value="InterPro"/>
</dbReference>
<keyword evidence="1" id="KW-0812">Transmembrane</keyword>
<keyword evidence="4" id="KW-1185">Reference proteome</keyword>
<dbReference type="EMBL" id="CP108021">
    <property type="protein sequence ID" value="WUM20716.1"/>
    <property type="molecule type" value="Genomic_DNA"/>
</dbReference>
<protein>
    <submittedName>
        <fullName evidence="3">Ribosomal protein L7/L12</fullName>
    </submittedName>
</protein>
<name>A0AAU4K3Y3_9NOCA</name>
<dbReference type="GO" id="GO:0003735">
    <property type="term" value="F:structural constituent of ribosome"/>
    <property type="evidence" value="ECO:0007669"/>
    <property type="project" value="InterPro"/>
</dbReference>
<keyword evidence="1" id="KW-0472">Membrane</keyword>
<keyword evidence="3" id="KW-0687">Ribonucleoprotein</keyword>
<dbReference type="Pfam" id="PF00542">
    <property type="entry name" value="Ribosomal_L12"/>
    <property type="match status" value="1"/>
</dbReference>
<evidence type="ECO:0000313" key="3">
    <source>
        <dbReference type="EMBL" id="WUM20716.1"/>
    </source>
</evidence>
<dbReference type="RefSeq" id="WP_052688853.1">
    <property type="nucleotide sequence ID" value="NZ_CP108021.1"/>
</dbReference>
<organism evidence="3 4">
    <name type="scientific">Williamsia herbipolensis</name>
    <dbReference type="NCBI Taxonomy" id="1603258"/>
    <lineage>
        <taxon>Bacteria</taxon>
        <taxon>Bacillati</taxon>
        <taxon>Actinomycetota</taxon>
        <taxon>Actinomycetes</taxon>
        <taxon>Mycobacteriales</taxon>
        <taxon>Nocardiaceae</taxon>
        <taxon>Williamsia</taxon>
    </lineage>
</organism>
<dbReference type="Gene3D" id="3.30.1390.10">
    <property type="match status" value="1"/>
</dbReference>
<keyword evidence="1" id="KW-1133">Transmembrane helix</keyword>
<accession>A0AAU4K3Y3</accession>
<evidence type="ECO:0000313" key="4">
    <source>
        <dbReference type="Proteomes" id="UP001432128"/>
    </source>
</evidence>
<gene>
    <name evidence="3" type="ORF">OG579_02470</name>
</gene>
<dbReference type="AlphaFoldDB" id="A0AAU4K3Y3"/>
<proteinExistence type="predicted"/>
<evidence type="ECO:0000259" key="2">
    <source>
        <dbReference type="Pfam" id="PF00542"/>
    </source>
</evidence>
<dbReference type="InterPro" id="IPR013823">
    <property type="entry name" value="Ribosomal_bL12_C"/>
</dbReference>
<keyword evidence="3" id="KW-0689">Ribosomal protein</keyword>
<feature type="transmembrane region" description="Helical" evidence="1">
    <location>
        <begin position="7"/>
        <end position="25"/>
    </location>
</feature>
<dbReference type="InterPro" id="IPR014719">
    <property type="entry name" value="Ribosomal_bL12_C/ClpS-like"/>
</dbReference>
<dbReference type="KEGG" id="whr:OG579_02470"/>
<feature type="domain" description="Large ribosomal subunit protein bL12 C-terminal" evidence="2">
    <location>
        <begin position="86"/>
        <end position="120"/>
    </location>
</feature>
<evidence type="ECO:0000256" key="1">
    <source>
        <dbReference type="SAM" id="Phobius"/>
    </source>
</evidence>